<accession>A0A285THZ4</accession>
<feature type="domain" description="Nitrile hydratase beta subunit-like N-terminal" evidence="2">
    <location>
        <begin position="23"/>
        <end position="110"/>
    </location>
</feature>
<evidence type="ECO:0000259" key="2">
    <source>
        <dbReference type="Pfam" id="PF21006"/>
    </source>
</evidence>
<organism evidence="3 4">
    <name type="scientific">Stappia indica</name>
    <dbReference type="NCBI Taxonomy" id="538381"/>
    <lineage>
        <taxon>Bacteria</taxon>
        <taxon>Pseudomonadati</taxon>
        <taxon>Pseudomonadota</taxon>
        <taxon>Alphaproteobacteria</taxon>
        <taxon>Hyphomicrobiales</taxon>
        <taxon>Stappiaceae</taxon>
        <taxon>Stappia</taxon>
    </lineage>
</organism>
<gene>
    <name evidence="3" type="ORF">SAMN05421512_111163</name>
</gene>
<protein>
    <submittedName>
        <fullName evidence="3">Nitrile hydratase accessory protein</fullName>
    </submittedName>
</protein>
<dbReference type="Proteomes" id="UP000219331">
    <property type="component" value="Unassembled WGS sequence"/>
</dbReference>
<dbReference type="RefSeq" id="WP_244297602.1">
    <property type="nucleotide sequence ID" value="NZ_OBML01000011.1"/>
</dbReference>
<dbReference type="STRING" id="538381.GCA_001696535_01686"/>
<evidence type="ECO:0000256" key="1">
    <source>
        <dbReference type="SAM" id="MobiDB-lite"/>
    </source>
</evidence>
<dbReference type="Gene3D" id="1.10.472.20">
    <property type="entry name" value="Nitrile hydratase, beta subunit"/>
    <property type="match status" value="1"/>
</dbReference>
<feature type="region of interest" description="Disordered" evidence="1">
    <location>
        <begin position="1"/>
        <end position="27"/>
    </location>
</feature>
<reference evidence="3 4" key="1">
    <citation type="submission" date="2017-08" db="EMBL/GenBank/DDBJ databases">
        <authorList>
            <person name="de Groot N.N."/>
        </authorList>
    </citation>
    <scope>NUCLEOTIDE SEQUENCE [LARGE SCALE GENOMIC DNA]</scope>
    <source>
        <strain evidence="3 4">USBA 352</strain>
    </source>
</reference>
<dbReference type="NCBIfam" id="TIGR03889">
    <property type="entry name" value="nitrile_acc"/>
    <property type="match status" value="1"/>
</dbReference>
<sequence>MKPFETTAGASPLPPLENLPQHGGEPVFREPWEARAFALAVELNGRGVFTWTEWAETLSQAIRDAQSRGDPDYGDNYYEHWLVALETMITRKALTSTERIDARRDAWLRAAAATPHGEAIELGRDGMPVPPA</sequence>
<name>A0A285THZ4_9HYPH</name>
<proteinExistence type="predicted"/>
<dbReference type="AlphaFoldDB" id="A0A285THZ4"/>
<evidence type="ECO:0000313" key="3">
    <source>
        <dbReference type="EMBL" id="SOC21806.1"/>
    </source>
</evidence>
<dbReference type="InterPro" id="IPR042262">
    <property type="entry name" value="CN_hydtase_beta_C"/>
</dbReference>
<dbReference type="InterPro" id="IPR049054">
    <property type="entry name" value="CN_hydtase_beta-like_N"/>
</dbReference>
<dbReference type="Pfam" id="PF21006">
    <property type="entry name" value="NHase_beta_N"/>
    <property type="match status" value="1"/>
</dbReference>
<keyword evidence="4" id="KW-1185">Reference proteome</keyword>
<dbReference type="EMBL" id="OBML01000011">
    <property type="protein sequence ID" value="SOC21806.1"/>
    <property type="molecule type" value="Genomic_DNA"/>
</dbReference>
<evidence type="ECO:0000313" key="4">
    <source>
        <dbReference type="Proteomes" id="UP000219331"/>
    </source>
</evidence>
<dbReference type="InterPro" id="IPR008990">
    <property type="entry name" value="Elect_transpt_acc-like_dom_sf"/>
</dbReference>
<dbReference type="SUPFAM" id="SSF50090">
    <property type="entry name" value="Electron transport accessory proteins"/>
    <property type="match status" value="1"/>
</dbReference>
<dbReference type="InterPro" id="IPR023808">
    <property type="entry name" value="Nitrile_Hydratase_acc_put"/>
</dbReference>